<dbReference type="Pfam" id="PF13672">
    <property type="entry name" value="PP2C_2"/>
    <property type="match status" value="1"/>
</dbReference>
<reference evidence="3" key="1">
    <citation type="journal article" date="2021" name="PLoS Genet.">
        <title>Mobile Type VI secretion system loci of the gut Bacteroidales display extensive intra-ecosystem transfer, multi-species spread and geographical clustering.</title>
        <authorList>
            <person name="Garcia-Bayona L."/>
            <person name="Coyne M.J."/>
            <person name="Comstock L.E."/>
        </authorList>
    </citation>
    <scope>NUCLEOTIDE SEQUENCE</scope>
    <source>
        <strain evidence="3">CL11T00C20</strain>
    </source>
</reference>
<feature type="region of interest" description="Disordered" evidence="1">
    <location>
        <begin position="519"/>
        <end position="543"/>
    </location>
</feature>
<accession>A0A975KIT1</accession>
<dbReference type="Gene3D" id="3.60.40.10">
    <property type="entry name" value="PPM-type phosphatase domain"/>
    <property type="match status" value="1"/>
</dbReference>
<dbReference type="InterPro" id="IPR001932">
    <property type="entry name" value="PPM-type_phosphatase-like_dom"/>
</dbReference>
<protein>
    <submittedName>
        <fullName evidence="3">Protein phosphatase 2C</fullName>
    </submittedName>
</protein>
<feature type="domain" description="PPM-type phosphatase" evidence="2">
    <location>
        <begin position="212"/>
        <end position="467"/>
    </location>
</feature>
<sequence length="543" mass="61611">MNIDKVLQILLEDCNDDKAENFLRFLSGKLWNLYDEYLMDKIKMAESEIVWNLNIPNAKENQTYSQTVEMPRLASEKLAGVDIVLESITGLDEETHGLLLNVAPDGKSFSITGTPSLESFRKDGATAQSTFELTLHYSFTGIEIPSNRPVLEKKIPFVINQDPRKLWKNLPVDWDNMPEPKYTKDDTQIEYIKVEALVDGTPQKDIVAASKRGRSHAQEAKPRDDHFKMQHMDNGWYIMAVADGAGSAKFSREGSRIACEESVNYCIVQLNNNKEFENAIATYNEQKGDGENDVRKIVGDYIYKIVGTAAFKAHKAINAEAAIRKNQPKLYATTLLLTICKKFSFGWFLASFWVGDGAICLYDRKAHTAKILGIPDEGEYAGQTRFLTMPEIFKDAASLYQRLRFNIVDDFTALFLMSDGISDPKFETDANLNNPDKWDALWDDLKENGVELTDDNEASKEQLLNWLDFWSPGNHDDRTIAILYEGEDMQSESFDVNVVTDGETIAKEDPLVEETNCNMHQEESCPDNSEFDKEEECVQPQKE</sequence>
<dbReference type="SUPFAM" id="SSF81606">
    <property type="entry name" value="PP2C-like"/>
    <property type="match status" value="1"/>
</dbReference>
<evidence type="ECO:0000313" key="4">
    <source>
        <dbReference type="Proteomes" id="UP000679226"/>
    </source>
</evidence>
<evidence type="ECO:0000313" key="3">
    <source>
        <dbReference type="EMBL" id="QUT46739.1"/>
    </source>
</evidence>
<gene>
    <name evidence="3" type="ORF">INE88_03574</name>
</gene>
<dbReference type="EMBL" id="CP072227">
    <property type="protein sequence ID" value="QUT46739.1"/>
    <property type="molecule type" value="Genomic_DNA"/>
</dbReference>
<evidence type="ECO:0000256" key="1">
    <source>
        <dbReference type="SAM" id="MobiDB-lite"/>
    </source>
</evidence>
<dbReference type="KEGG" id="beg:INE88_03574"/>
<evidence type="ECO:0000259" key="2">
    <source>
        <dbReference type="Pfam" id="PF13672"/>
    </source>
</evidence>
<organism evidence="3 4">
    <name type="scientific">Bacteroides eggerthii</name>
    <dbReference type="NCBI Taxonomy" id="28111"/>
    <lineage>
        <taxon>Bacteria</taxon>
        <taxon>Pseudomonadati</taxon>
        <taxon>Bacteroidota</taxon>
        <taxon>Bacteroidia</taxon>
        <taxon>Bacteroidales</taxon>
        <taxon>Bacteroidaceae</taxon>
        <taxon>Bacteroides</taxon>
    </lineage>
</organism>
<dbReference type="InterPro" id="IPR036457">
    <property type="entry name" value="PPM-type-like_dom_sf"/>
</dbReference>
<dbReference type="Proteomes" id="UP000679226">
    <property type="component" value="Chromosome"/>
</dbReference>
<dbReference type="AlphaFoldDB" id="A0A975KIT1"/>
<proteinExistence type="predicted"/>
<name>A0A975KIT1_9BACE</name>